<name>A0A6N2RJU0_9FIRM</name>
<protein>
    <submittedName>
        <fullName evidence="2">Uncharacterized protein</fullName>
    </submittedName>
</protein>
<sequence>MGKRKWYLILGILFLTVFCAYPVSAKSKEYKITFANANGKISSTQFRDWAVTAEKGSIIRLPEVSRKGFQSVWVLKSGKEEKRYKPGVRYKVKENVKFYLKHYRLYRITFYSADGNHKFRNKTKYRTESQSLKLPPVPGDRNTRGLGWATSQNGKDYLKPGTKVKVTGNMKFYAVTQKSTSVTLCWPNGKPYKRIYTSEDKTRVFPAADVNNREGDMVLGWSRRKGKTTDPEYYAGDRIPDKTGKYYMVVFPKTMDQKPAVLPKPEGYAHVYMIGDSRTVAVSNAVGIDKPDNLTFVAKSGGGIQWFRQYGYKILIRELEKQPRRSKKAVVMNWGANDLRRPSEYPRFMTKVARKLSKKYNCTMYYMPVNPVNSAMIMNCRGKYLRTEKLVDDFNRMIRRTLCSGKNKCYTYINSYDHFRKKGWISDTKNNSGVHDGSHYSVETSLRIYDYCIRFLNRER</sequence>
<dbReference type="Gene3D" id="3.40.50.1110">
    <property type="entry name" value="SGNH hydrolase"/>
    <property type="match status" value="1"/>
</dbReference>
<organism evidence="2">
    <name type="scientific">Blautia glucerasea</name>
    <dbReference type="NCBI Taxonomy" id="536633"/>
    <lineage>
        <taxon>Bacteria</taxon>
        <taxon>Bacillati</taxon>
        <taxon>Bacillota</taxon>
        <taxon>Clostridia</taxon>
        <taxon>Lachnospirales</taxon>
        <taxon>Lachnospiraceae</taxon>
        <taxon>Blautia</taxon>
    </lineage>
</organism>
<proteinExistence type="predicted"/>
<dbReference type="AlphaFoldDB" id="A0A6N2RJU0"/>
<dbReference type="EMBL" id="CACRST010000009">
    <property type="protein sequence ID" value="VYS80884.1"/>
    <property type="molecule type" value="Genomic_DNA"/>
</dbReference>
<dbReference type="InterPro" id="IPR013378">
    <property type="entry name" value="InlB-like_B-rpt"/>
</dbReference>
<reference evidence="2" key="1">
    <citation type="submission" date="2019-11" db="EMBL/GenBank/DDBJ databases">
        <authorList>
            <person name="Feng L."/>
        </authorList>
    </citation>
    <scope>NUCLEOTIDE SEQUENCE</scope>
    <source>
        <strain evidence="2">BgluceraseaLFYP119</strain>
    </source>
</reference>
<feature type="region of interest" description="Disordered" evidence="1">
    <location>
        <begin position="126"/>
        <end position="152"/>
    </location>
</feature>
<gene>
    <name evidence="2" type="ORF">BGLFYP119_00666</name>
</gene>
<dbReference type="RefSeq" id="WP_156352676.1">
    <property type="nucleotide sequence ID" value="NZ_CACRST010000009.1"/>
</dbReference>
<dbReference type="Pfam" id="PF09479">
    <property type="entry name" value="Flg_new"/>
    <property type="match status" value="1"/>
</dbReference>
<dbReference type="InterPro" id="IPR036514">
    <property type="entry name" value="SGNH_hydro_sf"/>
</dbReference>
<accession>A0A6N2RJU0</accession>
<evidence type="ECO:0000313" key="2">
    <source>
        <dbReference type="EMBL" id="VYS80884.1"/>
    </source>
</evidence>
<dbReference type="SUPFAM" id="SSF52266">
    <property type="entry name" value="SGNH hydrolase"/>
    <property type="match status" value="1"/>
</dbReference>
<evidence type="ECO:0000256" key="1">
    <source>
        <dbReference type="SAM" id="MobiDB-lite"/>
    </source>
</evidence>